<evidence type="ECO:0000313" key="1">
    <source>
        <dbReference type="EMBL" id="ALI35888.1"/>
    </source>
</evidence>
<reference evidence="2" key="1">
    <citation type="submission" date="2015-10" db="EMBL/GenBank/DDBJ databases">
        <title>Niche specialization of a soil ammonia-oxidizing archaeon, Candidatus Nitrosocosmicus oleophilus.</title>
        <authorList>
            <person name="Jung M.-Y."/>
            <person name="Rhee S.-K."/>
        </authorList>
    </citation>
    <scope>NUCLEOTIDE SEQUENCE [LARGE SCALE GENOMIC DNA]</scope>
    <source>
        <strain evidence="2">MY3</strain>
    </source>
</reference>
<proteinExistence type="predicted"/>
<dbReference type="EMBL" id="CP012850">
    <property type="protein sequence ID" value="ALI35888.1"/>
    <property type="molecule type" value="Genomic_DNA"/>
</dbReference>
<dbReference type="KEGG" id="taa:NMY3_01685"/>
<dbReference type="Proteomes" id="UP000058925">
    <property type="component" value="Chromosome"/>
</dbReference>
<keyword evidence="2" id="KW-1185">Reference proteome</keyword>
<dbReference type="AlphaFoldDB" id="A0A654LWQ7"/>
<name>A0A654LWQ7_9ARCH</name>
<organism evidence="1 2">
    <name type="scientific">Candidatus Nitrosocosmicus oleophilus</name>
    <dbReference type="NCBI Taxonomy" id="1353260"/>
    <lineage>
        <taxon>Archaea</taxon>
        <taxon>Nitrososphaerota</taxon>
        <taxon>Nitrososphaeria</taxon>
        <taxon>Nitrososphaerales</taxon>
        <taxon>Nitrososphaeraceae</taxon>
        <taxon>Candidatus Nitrosocosmicus</taxon>
    </lineage>
</organism>
<gene>
    <name evidence="1" type="ORF">NMY3_01685</name>
</gene>
<evidence type="ECO:0000313" key="2">
    <source>
        <dbReference type="Proteomes" id="UP000058925"/>
    </source>
</evidence>
<sequence>MFGVMNNSILTPLYYLITYLNAKLEIETLGMVQSCILLRKNIVG</sequence>
<protein>
    <submittedName>
        <fullName evidence="1">Uncharacterized protein</fullName>
    </submittedName>
</protein>
<accession>A0A654LWQ7</accession>